<dbReference type="InterPro" id="IPR025948">
    <property type="entry name" value="HTH-like_dom"/>
</dbReference>
<dbReference type="PANTHER" id="PTHR46889:SF4">
    <property type="entry name" value="TRANSPOSASE INSO FOR INSERTION SEQUENCE ELEMENT IS911B-RELATED"/>
    <property type="match status" value="1"/>
</dbReference>
<dbReference type="InterPro" id="IPR012337">
    <property type="entry name" value="RNaseH-like_sf"/>
</dbReference>
<dbReference type="PROSITE" id="PS50994">
    <property type="entry name" value="INTEGRASE"/>
    <property type="match status" value="1"/>
</dbReference>
<accession>A0ABY2XTW7</accession>
<sequence length="293" mass="34546">MGLLSRQTLKHRCLVLSKEGYSHVQLTRCFSINRSTLYRWLKAPTTALSTLEKRILQLHEESEFTYGVNRMMHALRLEGIPIGRAKVRKKMRALKLKPHYPKPVFYRKSLSHYAENTLNQVFYTKDINTIWVGDISYIYTQQGWLYLAVVLDLFSRKVVGWACSKTIDTDLTEKALRLAVHRRKPQKGLLFHSDRGSQYTSKQYRDCLSEFHMVASQSRAGKCTDNAVTERFFRSLKCERVHRQNYRTFDEALLNIADYIERYYNHQRLHSTLGYLSPVMFERQKANTKMLFN</sequence>
<evidence type="ECO:0000313" key="2">
    <source>
        <dbReference type="EMBL" id="TNG87953.1"/>
    </source>
</evidence>
<dbReference type="Gene3D" id="3.30.420.10">
    <property type="entry name" value="Ribonuclease H-like superfamily/Ribonuclease H"/>
    <property type="match status" value="1"/>
</dbReference>
<keyword evidence="3" id="KW-1185">Reference proteome</keyword>
<proteinExistence type="predicted"/>
<name>A0ABY2XTW7_9PAST</name>
<organism evidence="2 3">
    <name type="scientific">Testudinibacter aquarius</name>
    <dbReference type="NCBI Taxonomy" id="1524974"/>
    <lineage>
        <taxon>Bacteria</taxon>
        <taxon>Pseudomonadati</taxon>
        <taxon>Pseudomonadota</taxon>
        <taxon>Gammaproteobacteria</taxon>
        <taxon>Pasteurellales</taxon>
        <taxon>Pasteurellaceae</taxon>
        <taxon>Testudinibacter</taxon>
    </lineage>
</organism>
<gene>
    <name evidence="2" type="ORF">FHQ21_11670</name>
</gene>
<dbReference type="SUPFAM" id="SSF53098">
    <property type="entry name" value="Ribonuclease H-like"/>
    <property type="match status" value="1"/>
</dbReference>
<feature type="domain" description="Integrase catalytic" evidence="1">
    <location>
        <begin position="121"/>
        <end position="286"/>
    </location>
</feature>
<dbReference type="EMBL" id="VDGV01000136">
    <property type="protein sequence ID" value="TNG87953.1"/>
    <property type="molecule type" value="Genomic_DNA"/>
</dbReference>
<comment type="caution">
    <text evidence="2">The sequence shown here is derived from an EMBL/GenBank/DDBJ whole genome shotgun (WGS) entry which is preliminary data.</text>
</comment>
<dbReference type="InterPro" id="IPR050900">
    <property type="entry name" value="Transposase_IS3/IS150/IS904"/>
</dbReference>
<dbReference type="Proteomes" id="UP000305526">
    <property type="component" value="Unassembled WGS sequence"/>
</dbReference>
<dbReference type="InterPro" id="IPR048020">
    <property type="entry name" value="Transpos_IS3"/>
</dbReference>
<dbReference type="Pfam" id="PF00665">
    <property type="entry name" value="rve"/>
    <property type="match status" value="1"/>
</dbReference>
<dbReference type="InterPro" id="IPR036397">
    <property type="entry name" value="RNaseH_sf"/>
</dbReference>
<evidence type="ECO:0000313" key="3">
    <source>
        <dbReference type="Proteomes" id="UP000305526"/>
    </source>
</evidence>
<evidence type="ECO:0000259" key="1">
    <source>
        <dbReference type="PROSITE" id="PS50994"/>
    </source>
</evidence>
<protein>
    <submittedName>
        <fullName evidence="2">IS3 family transposase</fullName>
    </submittedName>
</protein>
<dbReference type="Pfam" id="PF13276">
    <property type="entry name" value="HTH_21"/>
    <property type="match status" value="1"/>
</dbReference>
<dbReference type="PANTHER" id="PTHR46889">
    <property type="entry name" value="TRANSPOSASE INSF FOR INSERTION SEQUENCE IS3B-RELATED"/>
    <property type="match status" value="1"/>
</dbReference>
<reference evidence="2 3" key="1">
    <citation type="submission" date="2019-05" db="EMBL/GenBank/DDBJ databases">
        <title>Pasteurellaceae isolates from reptiles.</title>
        <authorList>
            <person name="Bojesen A.M."/>
            <person name="Lund E."/>
        </authorList>
    </citation>
    <scope>NUCLEOTIDE SEQUENCE [LARGE SCALE GENOMIC DNA]</scope>
    <source>
        <strain evidence="2 3">ELNT2x</strain>
    </source>
</reference>
<dbReference type="NCBIfam" id="NF033516">
    <property type="entry name" value="transpos_IS3"/>
    <property type="match status" value="1"/>
</dbReference>
<dbReference type="InterPro" id="IPR001584">
    <property type="entry name" value="Integrase_cat-core"/>
</dbReference>
<dbReference type="Pfam" id="PF13333">
    <property type="entry name" value="rve_2"/>
    <property type="match status" value="1"/>
</dbReference>